<dbReference type="AlphaFoldDB" id="A0A1B9GFL0"/>
<reference evidence="4" key="2">
    <citation type="submission" date="2013-07" db="EMBL/GenBank/DDBJ databases">
        <authorList>
            <consortium name="The Broad Institute Genome Sequencing Platform"/>
            <person name="Cuomo C."/>
            <person name="Litvintseva A."/>
            <person name="Chen Y."/>
            <person name="Heitman J."/>
            <person name="Sun S."/>
            <person name="Springer D."/>
            <person name="Dromer F."/>
            <person name="Young S.K."/>
            <person name="Zeng Q."/>
            <person name="Gargeya S."/>
            <person name="Fitzgerald M."/>
            <person name="Abouelleil A."/>
            <person name="Alvarado L."/>
            <person name="Berlin A.M."/>
            <person name="Chapman S.B."/>
            <person name="Dewar J."/>
            <person name="Goldberg J."/>
            <person name="Griggs A."/>
            <person name="Gujja S."/>
            <person name="Hansen M."/>
            <person name="Howarth C."/>
            <person name="Imamovic A."/>
            <person name="Larimer J."/>
            <person name="McCowan C."/>
            <person name="Murphy C."/>
            <person name="Pearson M."/>
            <person name="Priest M."/>
            <person name="Roberts A."/>
            <person name="Saif S."/>
            <person name="Shea T."/>
            <person name="Sykes S."/>
            <person name="Wortman J."/>
            <person name="Nusbaum C."/>
            <person name="Birren B."/>
        </authorList>
    </citation>
    <scope>NUCLEOTIDE SEQUENCE</scope>
    <source>
        <strain evidence="4">CBS 10118</strain>
    </source>
</reference>
<protein>
    <submittedName>
        <fullName evidence="3">Uncharacterized protein</fullName>
    </submittedName>
</protein>
<feature type="compositionally biased region" description="Gly residues" evidence="1">
    <location>
        <begin position="55"/>
        <end position="65"/>
    </location>
</feature>
<gene>
    <name evidence="3" type="ORF">I302_01268</name>
    <name evidence="4" type="ORF">I302_102581</name>
</gene>
<dbReference type="KEGG" id="kbi:30205667"/>
<keyword evidence="2" id="KW-0732">Signal</keyword>
<sequence length="229" mass="20482">MRFSIAFPVFAFASCTLAAPVAQGFGGNNVNANGIVSGGPAISQGQVAPPPAVTGGSGVGGGALGNAGSPTTSGLGSVLGASGLSGDSGDGIAAGPAGKAAAKPGSASGAIGSQFIGSSQSPAPPFASAFGTVGTTPPAGSPFGSGLGSVLGASGLSGDSGDGIAAGPAGKAAAKPGSASGAIGSQFIGSSQSPAPPFASAFGTVGTTPPAGSPFGSASAGVPPPVQSV</sequence>
<dbReference type="STRING" id="1296100.A0A1B9GFL0"/>
<feature type="region of interest" description="Disordered" evidence="1">
    <location>
        <begin position="166"/>
        <end position="229"/>
    </location>
</feature>
<reference evidence="3" key="3">
    <citation type="submission" date="2014-01" db="EMBL/GenBank/DDBJ databases">
        <title>Evolution of pathogenesis and genome organization in the Tremellales.</title>
        <authorList>
            <person name="Cuomo C."/>
            <person name="Litvintseva A."/>
            <person name="Heitman J."/>
            <person name="Chen Y."/>
            <person name="Sun S."/>
            <person name="Springer D."/>
            <person name="Dromer F."/>
            <person name="Young S."/>
            <person name="Zeng Q."/>
            <person name="Chapman S."/>
            <person name="Gujja S."/>
            <person name="Saif S."/>
            <person name="Birren B."/>
        </authorList>
    </citation>
    <scope>NUCLEOTIDE SEQUENCE</scope>
    <source>
        <strain evidence="3">CBS 10118</strain>
    </source>
</reference>
<feature type="region of interest" description="Disordered" evidence="1">
    <location>
        <begin position="46"/>
        <end position="67"/>
    </location>
</feature>
<dbReference type="EMBL" id="KI894018">
    <property type="protein sequence ID" value="OCF29755.1"/>
    <property type="molecule type" value="Genomic_DNA"/>
</dbReference>
<evidence type="ECO:0000256" key="2">
    <source>
        <dbReference type="SAM" id="SignalP"/>
    </source>
</evidence>
<dbReference type="PROSITE" id="PS51257">
    <property type="entry name" value="PROKAR_LIPOPROTEIN"/>
    <property type="match status" value="1"/>
</dbReference>
<accession>A0A1B9GFL0</accession>
<keyword evidence="5" id="KW-1185">Reference proteome</keyword>
<dbReference type="GeneID" id="30205667"/>
<dbReference type="Proteomes" id="UP000092730">
    <property type="component" value="Chromosome 1"/>
</dbReference>
<evidence type="ECO:0000256" key="1">
    <source>
        <dbReference type="SAM" id="MobiDB-lite"/>
    </source>
</evidence>
<evidence type="ECO:0000313" key="5">
    <source>
        <dbReference type="Proteomes" id="UP000092730"/>
    </source>
</evidence>
<feature type="compositionally biased region" description="Low complexity" evidence="1">
    <location>
        <begin position="166"/>
        <end position="202"/>
    </location>
</feature>
<organism evidence="3">
    <name type="scientific">Kwoniella bestiolae CBS 10118</name>
    <dbReference type="NCBI Taxonomy" id="1296100"/>
    <lineage>
        <taxon>Eukaryota</taxon>
        <taxon>Fungi</taxon>
        <taxon>Dikarya</taxon>
        <taxon>Basidiomycota</taxon>
        <taxon>Agaricomycotina</taxon>
        <taxon>Tremellomycetes</taxon>
        <taxon>Tremellales</taxon>
        <taxon>Cryptococcaceae</taxon>
        <taxon>Kwoniella</taxon>
    </lineage>
</organism>
<reference evidence="3" key="1">
    <citation type="submission" date="2013-07" db="EMBL/GenBank/DDBJ databases">
        <title>The Genome Sequence of Cryptococcus bestiolae CBS10118.</title>
        <authorList>
            <consortium name="The Broad Institute Genome Sequencing Platform"/>
            <person name="Cuomo C."/>
            <person name="Litvintseva A."/>
            <person name="Chen Y."/>
            <person name="Heitman J."/>
            <person name="Sun S."/>
            <person name="Springer D."/>
            <person name="Dromer F."/>
            <person name="Young S.K."/>
            <person name="Zeng Q."/>
            <person name="Gargeya S."/>
            <person name="Fitzgerald M."/>
            <person name="Abouelleil A."/>
            <person name="Alvarado L."/>
            <person name="Berlin A.M."/>
            <person name="Chapman S.B."/>
            <person name="Dewar J."/>
            <person name="Goldberg J."/>
            <person name="Griggs A."/>
            <person name="Gujja S."/>
            <person name="Hansen M."/>
            <person name="Howarth C."/>
            <person name="Imamovic A."/>
            <person name="Larimer J."/>
            <person name="McCowan C."/>
            <person name="Murphy C."/>
            <person name="Pearson M."/>
            <person name="Priest M."/>
            <person name="Roberts A."/>
            <person name="Saif S."/>
            <person name="Shea T."/>
            <person name="Sykes S."/>
            <person name="Wortman J."/>
            <person name="Nusbaum C."/>
            <person name="Birren B."/>
        </authorList>
    </citation>
    <scope>NUCLEOTIDE SEQUENCE [LARGE SCALE GENOMIC DNA]</scope>
    <source>
        <strain evidence="3">CBS 10118</strain>
    </source>
</reference>
<evidence type="ECO:0000313" key="3">
    <source>
        <dbReference type="EMBL" id="OCF29755.1"/>
    </source>
</evidence>
<proteinExistence type="predicted"/>
<name>A0A1B9GFL0_9TREE</name>
<evidence type="ECO:0000313" key="4">
    <source>
        <dbReference type="EMBL" id="WVW80595.1"/>
    </source>
</evidence>
<feature type="signal peptide" evidence="2">
    <location>
        <begin position="1"/>
        <end position="18"/>
    </location>
</feature>
<reference evidence="4" key="4">
    <citation type="submission" date="2024-02" db="EMBL/GenBank/DDBJ databases">
        <title>Comparative genomics of Cryptococcus and Kwoniella reveals pathogenesis evolution and contrasting modes of karyotype evolution via chromosome fusion or intercentromeric recombination.</title>
        <authorList>
            <person name="Coelho M.A."/>
            <person name="David-Palma M."/>
            <person name="Shea T."/>
            <person name="Bowers K."/>
            <person name="McGinley-Smith S."/>
            <person name="Mohammad A.W."/>
            <person name="Gnirke A."/>
            <person name="Yurkov A.M."/>
            <person name="Nowrousian M."/>
            <person name="Sun S."/>
            <person name="Cuomo C.A."/>
            <person name="Heitman J."/>
        </authorList>
    </citation>
    <scope>NUCLEOTIDE SEQUENCE</scope>
    <source>
        <strain evidence="4">CBS 10118</strain>
    </source>
</reference>
<feature type="chain" id="PRO_5042335048" evidence="2">
    <location>
        <begin position="19"/>
        <end position="229"/>
    </location>
</feature>
<dbReference type="RefSeq" id="XP_019050825.1">
    <property type="nucleotide sequence ID" value="XM_019187947.1"/>
</dbReference>
<dbReference type="VEuPathDB" id="FungiDB:I302_01268"/>
<dbReference type="EMBL" id="CP144541">
    <property type="protein sequence ID" value="WVW80595.1"/>
    <property type="molecule type" value="Genomic_DNA"/>
</dbReference>